<reference evidence="1 4" key="2">
    <citation type="submission" date="2018-01" db="EMBL/GenBank/DDBJ databases">
        <title>Species boundaries and ecological features among Paraburkholderia terrae DSMZ17804T, P. hospita DSMZ17164T and P. caribensis DSMZ13236T.</title>
        <authorList>
            <person name="Pratama A.A."/>
        </authorList>
    </citation>
    <scope>NUCLEOTIDE SEQUENCE [LARGE SCALE GENOMIC DNA]</scope>
    <source>
        <strain evidence="1 4">DSM 17164</strain>
    </source>
</reference>
<dbReference type="AlphaFoldDB" id="A0AAN1JE62"/>
<proteinExistence type="predicted"/>
<gene>
    <name evidence="1" type="ORF">C2L64_23335</name>
    <name evidence="2" type="ORF">WQE_36395</name>
</gene>
<sequence length="69" mass="7499">MAQTAYKRGIGKVLAGDHDRLISTGTGGAAGILDSSMLQVRGSRGIRQNFGSRDRHNRFGFGFSRNMSR</sequence>
<dbReference type="Proteomes" id="UP000236649">
    <property type="component" value="Chromosome 2"/>
</dbReference>
<reference evidence="2 3" key="1">
    <citation type="journal article" date="2012" name="J. Bacteriol.">
        <title>Draft Genome Sequence of the Soil Bacterium Burkholderia terrae Strain BS001, Which Interacts with Fungal Surface Structures.</title>
        <authorList>
            <person name="Nazir R."/>
            <person name="Hansen M.A."/>
            <person name="Sorensen S."/>
            <person name="van Elsas J.D."/>
        </authorList>
    </citation>
    <scope>NUCLEOTIDE SEQUENCE [LARGE SCALE GENOMIC DNA]</scope>
    <source>
        <strain evidence="2 3">BS001</strain>
    </source>
</reference>
<dbReference type="EMBL" id="AKAU01000213">
    <property type="protein sequence ID" value="EIM96013.1"/>
    <property type="molecule type" value="Genomic_DNA"/>
</dbReference>
<keyword evidence="3" id="KW-1185">Reference proteome</keyword>
<protein>
    <submittedName>
        <fullName evidence="1">Uncharacterized protein</fullName>
    </submittedName>
</protein>
<dbReference type="Proteomes" id="UP000004980">
    <property type="component" value="Unassembled WGS sequence"/>
</dbReference>
<evidence type="ECO:0000313" key="2">
    <source>
        <dbReference type="EMBL" id="EIM96013.1"/>
    </source>
</evidence>
<evidence type="ECO:0000313" key="3">
    <source>
        <dbReference type="Proteomes" id="UP000004980"/>
    </source>
</evidence>
<accession>A0AAN1JE62</accession>
<organism evidence="1 4">
    <name type="scientific">Paraburkholderia hospita</name>
    <dbReference type="NCBI Taxonomy" id="169430"/>
    <lineage>
        <taxon>Bacteria</taxon>
        <taxon>Pseudomonadati</taxon>
        <taxon>Pseudomonadota</taxon>
        <taxon>Betaproteobacteria</taxon>
        <taxon>Burkholderiales</taxon>
        <taxon>Burkholderiaceae</taxon>
        <taxon>Paraburkholderia</taxon>
    </lineage>
</organism>
<evidence type="ECO:0000313" key="4">
    <source>
        <dbReference type="Proteomes" id="UP000236649"/>
    </source>
</evidence>
<name>A0AAN1JE62_9BURK</name>
<dbReference type="EMBL" id="CP026106">
    <property type="protein sequence ID" value="AUT71237.1"/>
    <property type="molecule type" value="Genomic_DNA"/>
</dbReference>
<dbReference type="KEGG" id="phs:C2L64_23335"/>
<evidence type="ECO:0000313" key="1">
    <source>
        <dbReference type="EMBL" id="AUT71237.1"/>
    </source>
</evidence>